<organism evidence="3 4">
    <name type="scientific">Volvox africanus</name>
    <dbReference type="NCBI Taxonomy" id="51714"/>
    <lineage>
        <taxon>Eukaryota</taxon>
        <taxon>Viridiplantae</taxon>
        <taxon>Chlorophyta</taxon>
        <taxon>core chlorophytes</taxon>
        <taxon>Chlorophyceae</taxon>
        <taxon>CS clade</taxon>
        <taxon>Chlamydomonadales</taxon>
        <taxon>Volvocaceae</taxon>
        <taxon>Volvox</taxon>
    </lineage>
</organism>
<dbReference type="Proteomes" id="UP001165090">
    <property type="component" value="Unassembled WGS sequence"/>
</dbReference>
<keyword evidence="4" id="KW-1185">Reference proteome</keyword>
<reference evidence="3 4" key="1">
    <citation type="journal article" date="2023" name="IScience">
        <title>Expanded male sex-determining region conserved during the evolution of homothallism in the green alga Volvox.</title>
        <authorList>
            <person name="Yamamoto K."/>
            <person name="Matsuzaki R."/>
            <person name="Mahakham W."/>
            <person name="Heman W."/>
            <person name="Sekimoto H."/>
            <person name="Kawachi M."/>
            <person name="Minakuchi Y."/>
            <person name="Toyoda A."/>
            <person name="Nozaki H."/>
        </authorList>
    </citation>
    <scope>NUCLEOTIDE SEQUENCE [LARGE SCALE GENOMIC DNA]</scope>
    <source>
        <strain evidence="3 4">NIES-4468</strain>
    </source>
</reference>
<comment type="caution">
    <text evidence="3">The sequence shown here is derived from an EMBL/GenBank/DDBJ whole genome shotgun (WGS) entry which is preliminary data.</text>
</comment>
<proteinExistence type="predicted"/>
<evidence type="ECO:0000256" key="2">
    <source>
        <dbReference type="SAM" id="SignalP"/>
    </source>
</evidence>
<evidence type="ECO:0000313" key="3">
    <source>
        <dbReference type="EMBL" id="GLI71380.1"/>
    </source>
</evidence>
<keyword evidence="2" id="KW-0732">Signal</keyword>
<feature type="non-terminal residue" evidence="3">
    <location>
        <position position="1"/>
    </location>
</feature>
<sequence>WKKRLGKGLLLHCCYLAADLGSSLPQTGKTPGRSLLASSVPGRPVPRGGASSHYSDVIRHYCTKPGHFIDCLKRKADRQVNGGTGGGSGGGRHSYSYAPHHMTFAIKDNGSHLLYWHLDSESTWHVTYNESKLVDVQPLSPDKQLEIVCVGSQILIPMAVGNLSMHSNIIKNLQLSIYVYVAREPVVKIISIYQLDS</sequence>
<feature type="chain" id="PRO_5045395258" evidence="2">
    <location>
        <begin position="26"/>
        <end position="197"/>
    </location>
</feature>
<feature type="signal peptide" evidence="2">
    <location>
        <begin position="1"/>
        <end position="25"/>
    </location>
</feature>
<gene>
    <name evidence="3" type="ORF">VaNZ11_016572</name>
</gene>
<name>A0ABQ5SN66_9CHLO</name>
<evidence type="ECO:0000313" key="4">
    <source>
        <dbReference type="Proteomes" id="UP001165090"/>
    </source>
</evidence>
<evidence type="ECO:0000256" key="1">
    <source>
        <dbReference type="SAM" id="MobiDB-lite"/>
    </source>
</evidence>
<dbReference type="EMBL" id="BSDZ01000112">
    <property type="protein sequence ID" value="GLI71380.1"/>
    <property type="molecule type" value="Genomic_DNA"/>
</dbReference>
<feature type="region of interest" description="Disordered" evidence="1">
    <location>
        <begin position="27"/>
        <end position="52"/>
    </location>
</feature>
<accession>A0ABQ5SN66</accession>
<protein>
    <submittedName>
        <fullName evidence="3">Uncharacterized protein</fullName>
    </submittedName>
</protein>